<proteinExistence type="predicted"/>
<gene>
    <name evidence="1" type="ORF">GUITHDRAFT_153045</name>
</gene>
<dbReference type="KEGG" id="gtt:GUITHDRAFT_153045"/>
<accession>L1J7J4</accession>
<dbReference type="AlphaFoldDB" id="L1J7J4"/>
<feature type="non-terminal residue" evidence="1">
    <location>
        <position position="178"/>
    </location>
</feature>
<evidence type="ECO:0000313" key="2">
    <source>
        <dbReference type="EnsemblProtists" id="EKX44079"/>
    </source>
</evidence>
<reference evidence="1 3" key="1">
    <citation type="journal article" date="2012" name="Nature">
        <title>Algal genomes reveal evolutionary mosaicism and the fate of nucleomorphs.</title>
        <authorList>
            <consortium name="DOE Joint Genome Institute"/>
            <person name="Curtis B.A."/>
            <person name="Tanifuji G."/>
            <person name="Burki F."/>
            <person name="Gruber A."/>
            <person name="Irimia M."/>
            <person name="Maruyama S."/>
            <person name="Arias M.C."/>
            <person name="Ball S.G."/>
            <person name="Gile G.H."/>
            <person name="Hirakawa Y."/>
            <person name="Hopkins J.F."/>
            <person name="Kuo A."/>
            <person name="Rensing S.A."/>
            <person name="Schmutz J."/>
            <person name="Symeonidi A."/>
            <person name="Elias M."/>
            <person name="Eveleigh R.J."/>
            <person name="Herman E.K."/>
            <person name="Klute M.J."/>
            <person name="Nakayama T."/>
            <person name="Obornik M."/>
            <person name="Reyes-Prieto A."/>
            <person name="Armbrust E.V."/>
            <person name="Aves S.J."/>
            <person name="Beiko R.G."/>
            <person name="Coutinho P."/>
            <person name="Dacks J.B."/>
            <person name="Durnford D.G."/>
            <person name="Fast N.M."/>
            <person name="Green B.R."/>
            <person name="Grisdale C.J."/>
            <person name="Hempel F."/>
            <person name="Henrissat B."/>
            <person name="Hoppner M.P."/>
            <person name="Ishida K."/>
            <person name="Kim E."/>
            <person name="Koreny L."/>
            <person name="Kroth P.G."/>
            <person name="Liu Y."/>
            <person name="Malik S.B."/>
            <person name="Maier U.G."/>
            <person name="McRose D."/>
            <person name="Mock T."/>
            <person name="Neilson J.A."/>
            <person name="Onodera N.T."/>
            <person name="Poole A.M."/>
            <person name="Pritham E.J."/>
            <person name="Richards T.A."/>
            <person name="Rocap G."/>
            <person name="Roy S.W."/>
            <person name="Sarai C."/>
            <person name="Schaack S."/>
            <person name="Shirato S."/>
            <person name="Slamovits C.H."/>
            <person name="Spencer D.F."/>
            <person name="Suzuki S."/>
            <person name="Worden A.Z."/>
            <person name="Zauner S."/>
            <person name="Barry K."/>
            <person name="Bell C."/>
            <person name="Bharti A.K."/>
            <person name="Crow J.A."/>
            <person name="Grimwood J."/>
            <person name="Kramer R."/>
            <person name="Lindquist E."/>
            <person name="Lucas S."/>
            <person name="Salamov A."/>
            <person name="McFadden G.I."/>
            <person name="Lane C.E."/>
            <person name="Keeling P.J."/>
            <person name="Gray M.W."/>
            <person name="Grigoriev I.V."/>
            <person name="Archibald J.M."/>
        </authorList>
    </citation>
    <scope>NUCLEOTIDE SEQUENCE</scope>
    <source>
        <strain evidence="1 3">CCMP2712</strain>
    </source>
</reference>
<protein>
    <submittedName>
        <fullName evidence="1 2">Uncharacterized protein</fullName>
    </submittedName>
</protein>
<dbReference type="Proteomes" id="UP000011087">
    <property type="component" value="Unassembled WGS sequence"/>
</dbReference>
<dbReference type="RefSeq" id="XP_005831059.1">
    <property type="nucleotide sequence ID" value="XM_005831002.1"/>
</dbReference>
<dbReference type="GeneID" id="17300833"/>
<organism evidence="1">
    <name type="scientific">Guillardia theta (strain CCMP2712)</name>
    <name type="common">Cryptophyte</name>
    <dbReference type="NCBI Taxonomy" id="905079"/>
    <lineage>
        <taxon>Eukaryota</taxon>
        <taxon>Cryptophyceae</taxon>
        <taxon>Pyrenomonadales</taxon>
        <taxon>Geminigeraceae</taxon>
        <taxon>Guillardia</taxon>
    </lineage>
</organism>
<reference evidence="3" key="2">
    <citation type="submission" date="2012-11" db="EMBL/GenBank/DDBJ databases">
        <authorList>
            <person name="Kuo A."/>
            <person name="Curtis B.A."/>
            <person name="Tanifuji G."/>
            <person name="Burki F."/>
            <person name="Gruber A."/>
            <person name="Irimia M."/>
            <person name="Maruyama S."/>
            <person name="Arias M.C."/>
            <person name="Ball S.G."/>
            <person name="Gile G.H."/>
            <person name="Hirakawa Y."/>
            <person name="Hopkins J.F."/>
            <person name="Rensing S.A."/>
            <person name="Schmutz J."/>
            <person name="Symeonidi A."/>
            <person name="Elias M."/>
            <person name="Eveleigh R.J."/>
            <person name="Herman E.K."/>
            <person name="Klute M.J."/>
            <person name="Nakayama T."/>
            <person name="Obornik M."/>
            <person name="Reyes-Prieto A."/>
            <person name="Armbrust E.V."/>
            <person name="Aves S.J."/>
            <person name="Beiko R.G."/>
            <person name="Coutinho P."/>
            <person name="Dacks J.B."/>
            <person name="Durnford D.G."/>
            <person name="Fast N.M."/>
            <person name="Green B.R."/>
            <person name="Grisdale C."/>
            <person name="Hempe F."/>
            <person name="Henrissat B."/>
            <person name="Hoppner M.P."/>
            <person name="Ishida K.-I."/>
            <person name="Kim E."/>
            <person name="Koreny L."/>
            <person name="Kroth P.G."/>
            <person name="Liu Y."/>
            <person name="Malik S.-B."/>
            <person name="Maier U.G."/>
            <person name="McRose D."/>
            <person name="Mock T."/>
            <person name="Neilson J.A."/>
            <person name="Onodera N.T."/>
            <person name="Poole A.M."/>
            <person name="Pritham E.J."/>
            <person name="Richards T.A."/>
            <person name="Rocap G."/>
            <person name="Roy S.W."/>
            <person name="Sarai C."/>
            <person name="Schaack S."/>
            <person name="Shirato S."/>
            <person name="Slamovits C.H."/>
            <person name="Spencer D.F."/>
            <person name="Suzuki S."/>
            <person name="Worden A.Z."/>
            <person name="Zauner S."/>
            <person name="Barry K."/>
            <person name="Bell C."/>
            <person name="Bharti A.K."/>
            <person name="Crow J.A."/>
            <person name="Grimwood J."/>
            <person name="Kramer R."/>
            <person name="Lindquist E."/>
            <person name="Lucas S."/>
            <person name="Salamov A."/>
            <person name="McFadden G.I."/>
            <person name="Lane C.E."/>
            <person name="Keeling P.J."/>
            <person name="Gray M.W."/>
            <person name="Grigoriev I.V."/>
            <person name="Archibald J.M."/>
        </authorList>
    </citation>
    <scope>NUCLEOTIDE SEQUENCE</scope>
    <source>
        <strain evidence="3">CCMP2712</strain>
    </source>
</reference>
<name>L1J7J4_GUITC</name>
<evidence type="ECO:0000313" key="1">
    <source>
        <dbReference type="EMBL" id="EKX44079.1"/>
    </source>
</evidence>
<dbReference type="EMBL" id="JH993006">
    <property type="protein sequence ID" value="EKX44079.1"/>
    <property type="molecule type" value="Genomic_DNA"/>
</dbReference>
<dbReference type="EnsemblProtists" id="EKX44079">
    <property type="protein sequence ID" value="EKX44079"/>
    <property type="gene ID" value="GUITHDRAFT_153045"/>
</dbReference>
<reference evidence="2" key="3">
    <citation type="submission" date="2016-03" db="UniProtKB">
        <authorList>
            <consortium name="EnsemblProtists"/>
        </authorList>
    </citation>
    <scope>IDENTIFICATION</scope>
</reference>
<dbReference type="HOGENOM" id="CLU_1514487_0_0_1"/>
<dbReference type="PaxDb" id="55529-EKX44079"/>
<evidence type="ECO:0000313" key="3">
    <source>
        <dbReference type="Proteomes" id="UP000011087"/>
    </source>
</evidence>
<sequence length="178" mass="19214">MTATLSIGKGFFDLTRVRSYGQRSLLLGTPDGSPDPDCPCPQQGSCPCNKCTLTNYCKISGLLPDVQWALEEVTVFFGLENVDISSVVQTLLTLTVNDNCNTGFSDDSGVQKPCLTASASITIEILPRPQKEVDYYTSPVIGVDQTMGYIQSWQSGQVVLAENASSVDNTYNGLQLTI</sequence>
<keyword evidence="3" id="KW-1185">Reference proteome</keyword>